<comment type="caution">
    <text evidence="7">The sequence shown here is derived from an EMBL/GenBank/DDBJ whole genome shotgun (WGS) entry which is preliminary data.</text>
</comment>
<feature type="chain" id="PRO_5035733733" description="GH10 domain-containing protein" evidence="5">
    <location>
        <begin position="28"/>
        <end position="621"/>
    </location>
</feature>
<accession>A0A8S4PIJ5</accession>
<dbReference type="SUPFAM" id="SSF51445">
    <property type="entry name" value="(Trans)glycosidases"/>
    <property type="match status" value="1"/>
</dbReference>
<dbReference type="InterPro" id="IPR044846">
    <property type="entry name" value="GH10"/>
</dbReference>
<keyword evidence="4" id="KW-0624">Polysaccharide degradation</keyword>
<evidence type="ECO:0000313" key="8">
    <source>
        <dbReference type="Proteomes" id="UP000749559"/>
    </source>
</evidence>
<evidence type="ECO:0000313" key="7">
    <source>
        <dbReference type="EMBL" id="CAH1794028.1"/>
    </source>
</evidence>
<proteinExistence type="inferred from homology"/>
<feature type="signal peptide" evidence="5">
    <location>
        <begin position="1"/>
        <end position="27"/>
    </location>
</feature>
<evidence type="ECO:0000259" key="6">
    <source>
        <dbReference type="PROSITE" id="PS51760"/>
    </source>
</evidence>
<dbReference type="SUPFAM" id="SSF49785">
    <property type="entry name" value="Galactose-binding domain-like"/>
    <property type="match status" value="1"/>
</dbReference>
<keyword evidence="8" id="KW-1185">Reference proteome</keyword>
<dbReference type="GO" id="GO:0000272">
    <property type="term" value="P:polysaccharide catabolic process"/>
    <property type="evidence" value="ECO:0007669"/>
    <property type="project" value="UniProtKB-KW"/>
</dbReference>
<name>A0A8S4PIJ5_OWEFU</name>
<gene>
    <name evidence="7" type="ORF">OFUS_LOCUS18800</name>
</gene>
<keyword evidence="3" id="KW-0119">Carbohydrate metabolism</keyword>
<evidence type="ECO:0000256" key="3">
    <source>
        <dbReference type="ARBA" id="ARBA00023277"/>
    </source>
</evidence>
<dbReference type="PANTHER" id="PTHR31490:SF1">
    <property type="entry name" value="ENDO-1,4-BETA-XYLANASE 1"/>
    <property type="match status" value="1"/>
</dbReference>
<keyword evidence="2" id="KW-0378">Hydrolase</keyword>
<dbReference type="OrthoDB" id="3055998at2759"/>
<evidence type="ECO:0000256" key="4">
    <source>
        <dbReference type="ARBA" id="ARBA00023326"/>
    </source>
</evidence>
<comment type="similarity">
    <text evidence="1">Belongs to the glycosyl hydrolase 10 (cellulase F) family.</text>
</comment>
<dbReference type="InterPro" id="IPR017853">
    <property type="entry name" value="GH"/>
</dbReference>
<evidence type="ECO:0000256" key="1">
    <source>
        <dbReference type="ARBA" id="ARBA00007495"/>
    </source>
</evidence>
<feature type="domain" description="GH10" evidence="6">
    <location>
        <begin position="255"/>
        <end position="533"/>
    </location>
</feature>
<dbReference type="Pfam" id="PF00331">
    <property type="entry name" value="Glyco_hydro_10"/>
    <property type="match status" value="1"/>
</dbReference>
<dbReference type="GO" id="GO:0031176">
    <property type="term" value="F:endo-1,4-beta-xylanase activity"/>
    <property type="evidence" value="ECO:0007669"/>
    <property type="project" value="UniProtKB-ARBA"/>
</dbReference>
<dbReference type="EMBL" id="CAIIXF020000009">
    <property type="protein sequence ID" value="CAH1794028.1"/>
    <property type="molecule type" value="Genomic_DNA"/>
</dbReference>
<keyword evidence="5" id="KW-0732">Signal</keyword>
<dbReference type="Gene3D" id="2.60.120.260">
    <property type="entry name" value="Galactose-binding domain-like"/>
    <property type="match status" value="1"/>
</dbReference>
<dbReference type="PANTHER" id="PTHR31490">
    <property type="entry name" value="GLYCOSYL HYDROLASE"/>
    <property type="match status" value="1"/>
</dbReference>
<dbReference type="Gene3D" id="3.20.20.80">
    <property type="entry name" value="Glycosidases"/>
    <property type="match status" value="1"/>
</dbReference>
<dbReference type="InterPro" id="IPR008979">
    <property type="entry name" value="Galactose-bd-like_sf"/>
</dbReference>
<sequence>MIKMVMMGSKLSFQVVVMLTCMASTLQSNGLYKLGKELIKNGDMDIGDFDNKNKYHWYGKGATVTHTDGLQGKGALVSNMTKKNAVFGQVFTGDEVPHGGMYYMEGHVKIINHPKGSDWFEMNMKYGYKNAKQNKNKFSILNGYPRLRSDDGWVKIAGEFELPSNCTELMVLFQSKDKNLKFAVDEVSLKQIIPVADWEIAANEMIHENRKGNVKLSVNITYNLDPSFVGFEVRQLNHDFKLGVYVAEKIINASNNYAPDFKDRYRDYVYDNFNSATPALRFKWSKVEPTQDELDWKNSDPAVYTLKENGMNIYGQPVFENDARRWPRWVKNMDSEELVKAMNKRANDLIGRYKGSVDQWVVCEDTLSRKGDFETYTKNLDILTKMFDFARAADEDATLLLSNNDVVRMSYLSSAMVHQINRLKDAGHSPHIDVQCQFDDDYPVEPIKIMTRLNILAEADVPIWVSQLHVQRDDVIKRADDLENFLRVAFAHPKVEGITLDGFWDEKLVQPDTSLVDTNEVNKNEAGWTVSRLFEKEWRTDGYVTLPELFKRVQSTDFRAFYGDYEIDVIVDGEVVETREFSVHKDVTTEVNVEINNPKHGDSVEKRSVYSADMTQFNALL</sequence>
<reference evidence="7" key="1">
    <citation type="submission" date="2022-03" db="EMBL/GenBank/DDBJ databases">
        <authorList>
            <person name="Martin C."/>
        </authorList>
    </citation>
    <scope>NUCLEOTIDE SEQUENCE</scope>
</reference>
<dbReference type="SMART" id="SM00633">
    <property type="entry name" value="Glyco_10"/>
    <property type="match status" value="1"/>
</dbReference>
<protein>
    <recommendedName>
        <fullName evidence="6">GH10 domain-containing protein</fullName>
    </recommendedName>
</protein>
<evidence type="ECO:0000256" key="5">
    <source>
        <dbReference type="SAM" id="SignalP"/>
    </source>
</evidence>
<dbReference type="Proteomes" id="UP000749559">
    <property type="component" value="Unassembled WGS sequence"/>
</dbReference>
<evidence type="ECO:0000256" key="2">
    <source>
        <dbReference type="ARBA" id="ARBA00022801"/>
    </source>
</evidence>
<dbReference type="InterPro" id="IPR001000">
    <property type="entry name" value="GH10_dom"/>
</dbReference>
<dbReference type="PROSITE" id="PS51760">
    <property type="entry name" value="GH10_2"/>
    <property type="match status" value="1"/>
</dbReference>
<organism evidence="7 8">
    <name type="scientific">Owenia fusiformis</name>
    <name type="common">Polychaete worm</name>
    <dbReference type="NCBI Taxonomy" id="6347"/>
    <lineage>
        <taxon>Eukaryota</taxon>
        <taxon>Metazoa</taxon>
        <taxon>Spiralia</taxon>
        <taxon>Lophotrochozoa</taxon>
        <taxon>Annelida</taxon>
        <taxon>Polychaeta</taxon>
        <taxon>Sedentaria</taxon>
        <taxon>Canalipalpata</taxon>
        <taxon>Sabellida</taxon>
        <taxon>Oweniida</taxon>
        <taxon>Oweniidae</taxon>
        <taxon>Owenia</taxon>
    </lineage>
</organism>
<dbReference type="AlphaFoldDB" id="A0A8S4PIJ5"/>